<dbReference type="SUPFAM" id="SSF53187">
    <property type="entry name" value="Zn-dependent exopeptidases"/>
    <property type="match status" value="1"/>
</dbReference>
<dbReference type="PANTHER" id="PTHR12147:SF26">
    <property type="entry name" value="PEPTIDASE M28 DOMAIN-CONTAINING PROTEIN"/>
    <property type="match status" value="1"/>
</dbReference>
<proteinExistence type="predicted"/>
<keyword evidence="3" id="KW-0482">Metalloprotease</keyword>
<dbReference type="Gene3D" id="2.60.40.4070">
    <property type="match status" value="1"/>
</dbReference>
<protein>
    <recommendedName>
        <fullName evidence="4">Fibronectin type-III domain-containing protein</fullName>
    </recommendedName>
</protein>
<dbReference type="Gene3D" id="3.40.630.10">
    <property type="entry name" value="Zn peptidases"/>
    <property type="match status" value="1"/>
</dbReference>
<dbReference type="InterPro" id="IPR003961">
    <property type="entry name" value="FN3_dom"/>
</dbReference>
<dbReference type="PROSITE" id="PS50853">
    <property type="entry name" value="FN3"/>
    <property type="match status" value="1"/>
</dbReference>
<dbReference type="Gene3D" id="2.60.40.10">
    <property type="entry name" value="Immunoglobulins"/>
    <property type="match status" value="2"/>
</dbReference>
<name>A0A0W8FXH7_9ZZZZ</name>
<sequence length="985" mass="110765">MQVLIYFLLHGIFKKTILPFMGGNTVQKLFTLITAIVVSINISVFAQTNEVKLLAIDLTDPVKLDRIELLNFPVVNITSDKLYTAATESQLENLNKYKIGYELFSDYVNYENLYILSEKKNRKINEAMLETSEHVKLGDISLIITDDTSINYNDLKIIPVKNISRTFKNIKTRYNSTYSNSKLDSVIIPIINDVNVESVTNYIQGLQDFGTRFLRHPNRKEVALWIKEKFELMGYSDVVLDSFVISGYMQYNVIATYPAEVPTSKTIVVGGHHDSITQQSLSNTFAPAPGADDNASGTTAVLESARVLMMNNFQSEANIKFVTFAAEELGLYGSHFYAQKALDSGADIKLMINHDMISSSRRPLAESVVDINYYRGSEVYKDIAIQSVNKYTVSRANQGQSNSSGSDSYSFWSRGFDAVYFEENDFSSYYHTAEDLIENHDMEFCTEVIKGSVATLISVSLIPAVISNFEIFDAGDGETIVLNWNPSSESNFDHYKVYLGTSEGNYSNAYETTNSNYVITGLSEGVVYYIGVSVVDTDGYESFILERTKIPYSVPLTPAQLSVEPAWHSVVLNWKENEELDLAGYNVYRSEKESEEITKLNNELVTENTFTDNTAESGIYYNYFISAEDLDQNESEYSAKIVSRAVTLDQGILLVDETADGDGSLFAPTDEQVDDFYRNAISDFDYSAFDLKSAAKINLSDLGAHSAVLWYGDDKTDQNALQFTEDIKKYLEFGGKFFYSGYRPSKTFAGVMGLTHEFTEGDFLYDYFKIKNVNYSLLARFNGAEGKAPGYPNIFTDQNKTEASNNYHINGIETFEYVQGAEEIYKYNSGYDISTPQGSLSGKTVGIEYIGEDFSTVVLSFPLYYMNESEAYEFINYVFAEKFGLITSIETDETDKIPLTFSLQQNFPNPFNPSTNIEFSLPQNQKVTLKVYDILGRLVSTLVDRELNAGNHKVTFNASNISSGVYFYTINAGEFNATKKLILLR</sequence>
<dbReference type="Pfam" id="PF04389">
    <property type="entry name" value="Peptidase_M28"/>
    <property type="match status" value="1"/>
</dbReference>
<evidence type="ECO:0000313" key="5">
    <source>
        <dbReference type="EMBL" id="KUG25627.1"/>
    </source>
</evidence>
<evidence type="ECO:0000256" key="1">
    <source>
        <dbReference type="ARBA" id="ARBA00004613"/>
    </source>
</evidence>
<comment type="caution">
    <text evidence="5">The sequence shown here is derived from an EMBL/GenBank/DDBJ whole genome shotgun (WGS) entry which is preliminary data.</text>
</comment>
<dbReference type="PANTHER" id="PTHR12147">
    <property type="entry name" value="METALLOPEPTIDASE M28 FAMILY MEMBER"/>
    <property type="match status" value="1"/>
</dbReference>
<gene>
    <name evidence="5" type="ORF">ASZ90_004547</name>
</gene>
<dbReference type="CDD" id="cd00063">
    <property type="entry name" value="FN3"/>
    <property type="match status" value="1"/>
</dbReference>
<dbReference type="SUPFAM" id="SSF49265">
    <property type="entry name" value="Fibronectin type III"/>
    <property type="match status" value="1"/>
</dbReference>
<dbReference type="GO" id="GO:0008235">
    <property type="term" value="F:metalloexopeptidase activity"/>
    <property type="evidence" value="ECO:0007669"/>
    <property type="project" value="InterPro"/>
</dbReference>
<evidence type="ECO:0000256" key="2">
    <source>
        <dbReference type="ARBA" id="ARBA00022525"/>
    </source>
</evidence>
<comment type="subcellular location">
    <subcellularLocation>
        <location evidence="1">Secreted</location>
    </subcellularLocation>
</comment>
<dbReference type="InterPro" id="IPR013783">
    <property type="entry name" value="Ig-like_fold"/>
</dbReference>
<accession>A0A0W8FXH7</accession>
<dbReference type="InterPro" id="IPR026444">
    <property type="entry name" value="Secre_tail"/>
</dbReference>
<dbReference type="EMBL" id="LNQE01000638">
    <property type="protein sequence ID" value="KUG25627.1"/>
    <property type="molecule type" value="Genomic_DNA"/>
</dbReference>
<reference evidence="5" key="1">
    <citation type="journal article" date="2015" name="Proc. Natl. Acad. Sci. U.S.A.">
        <title>Networks of energetic and metabolic interactions define dynamics in microbial communities.</title>
        <authorList>
            <person name="Embree M."/>
            <person name="Liu J.K."/>
            <person name="Al-Bassam M.M."/>
            <person name="Zengler K."/>
        </authorList>
    </citation>
    <scope>NUCLEOTIDE SEQUENCE</scope>
</reference>
<dbReference type="InterPro" id="IPR036116">
    <property type="entry name" value="FN3_sf"/>
</dbReference>
<dbReference type="NCBIfam" id="TIGR04183">
    <property type="entry name" value="Por_Secre_tail"/>
    <property type="match status" value="1"/>
</dbReference>
<dbReference type="Pfam" id="PF18962">
    <property type="entry name" value="Por_Secre_tail"/>
    <property type="match status" value="1"/>
</dbReference>
<dbReference type="InterPro" id="IPR045175">
    <property type="entry name" value="M28_fam"/>
</dbReference>
<evidence type="ECO:0000256" key="3">
    <source>
        <dbReference type="ARBA" id="ARBA00023049"/>
    </source>
</evidence>
<dbReference type="SMART" id="SM00060">
    <property type="entry name" value="FN3"/>
    <property type="match status" value="2"/>
</dbReference>
<dbReference type="AlphaFoldDB" id="A0A0W8FXH7"/>
<organism evidence="5">
    <name type="scientific">hydrocarbon metagenome</name>
    <dbReference type="NCBI Taxonomy" id="938273"/>
    <lineage>
        <taxon>unclassified sequences</taxon>
        <taxon>metagenomes</taxon>
        <taxon>ecological metagenomes</taxon>
    </lineage>
</organism>
<dbReference type="Pfam" id="PF00041">
    <property type="entry name" value="fn3"/>
    <property type="match status" value="1"/>
</dbReference>
<keyword evidence="3" id="KW-0645">Protease</keyword>
<keyword evidence="3" id="KW-0378">Hydrolase</keyword>
<evidence type="ECO:0000259" key="4">
    <source>
        <dbReference type="PROSITE" id="PS50853"/>
    </source>
</evidence>
<dbReference type="GO" id="GO:0005576">
    <property type="term" value="C:extracellular region"/>
    <property type="evidence" value="ECO:0007669"/>
    <property type="project" value="UniProtKB-SubCell"/>
</dbReference>
<dbReference type="InterPro" id="IPR007484">
    <property type="entry name" value="Peptidase_M28"/>
</dbReference>
<dbReference type="GO" id="GO:0006508">
    <property type="term" value="P:proteolysis"/>
    <property type="evidence" value="ECO:0007669"/>
    <property type="project" value="InterPro"/>
</dbReference>
<keyword evidence="2" id="KW-0964">Secreted</keyword>
<feature type="domain" description="Fibronectin type-III" evidence="4">
    <location>
        <begin position="465"/>
        <end position="566"/>
    </location>
</feature>